<name>A0A0V8LXK8_9CHLR</name>
<evidence type="ECO:0000313" key="2">
    <source>
        <dbReference type="Proteomes" id="UP000053577"/>
    </source>
</evidence>
<dbReference type="AlphaFoldDB" id="A0A0V8LXK8"/>
<dbReference type="Proteomes" id="UP000053577">
    <property type="component" value="Unassembled WGS sequence"/>
</dbReference>
<organism evidence="1 2">
    <name type="scientific">Dehalococcoides mccartyi</name>
    <dbReference type="NCBI Taxonomy" id="61435"/>
    <lineage>
        <taxon>Bacteria</taxon>
        <taxon>Bacillati</taxon>
        <taxon>Chloroflexota</taxon>
        <taxon>Dehalococcoidia</taxon>
        <taxon>Dehalococcoidales</taxon>
        <taxon>Dehalococcoidaceae</taxon>
        <taxon>Dehalococcoides</taxon>
    </lineage>
</organism>
<dbReference type="EMBL" id="JGYD01000029">
    <property type="protein sequence ID" value="KSV16164.1"/>
    <property type="molecule type" value="Genomic_DNA"/>
</dbReference>
<comment type="caution">
    <text evidence="1">The sequence shown here is derived from an EMBL/GenBank/DDBJ whole genome shotgun (WGS) entry which is preliminary data.</text>
</comment>
<proteinExistence type="predicted"/>
<accession>A0A0V8LXK8</accession>
<sequence length="100" mass="11708">MRTSKSVKPKKNIPVSIKAEVTQKKIKYFKNMIADINVNDQIYKDMLIENILSADIPRRDAIKLANEADSIPAVKVSWRERMPKFRQFIPKNIRKHIGMR</sequence>
<protein>
    <submittedName>
        <fullName evidence="1">Uncharacterized protein</fullName>
    </submittedName>
</protein>
<reference evidence="1 2" key="1">
    <citation type="journal article" date="2015" name="Sci. Rep.">
        <title>A comparative genomics and reductive dehalogenase gene transcription study of two chloroethene-respiring bacteria, Dehalococcoides mccartyi strains MB and 11a.</title>
        <authorList>
            <person name="Low A."/>
            <person name="Shen Z."/>
            <person name="Cheng D."/>
            <person name="Rogers M.J."/>
            <person name="Lee P.K."/>
            <person name="He J."/>
        </authorList>
    </citation>
    <scope>NUCLEOTIDE SEQUENCE [LARGE SCALE GENOMIC DNA]</scope>
    <source>
        <strain evidence="1 2">MB</strain>
    </source>
</reference>
<gene>
    <name evidence="1" type="ORF">DA01_08725</name>
</gene>
<evidence type="ECO:0000313" key="1">
    <source>
        <dbReference type="EMBL" id="KSV16164.1"/>
    </source>
</evidence>
<dbReference type="RefSeq" id="WP_058293010.1">
    <property type="nucleotide sequence ID" value="NZ_JGYD01000029.1"/>
</dbReference>
<dbReference type="PATRIC" id="fig|61435.5.peg.1717"/>